<keyword evidence="2" id="KW-1185">Reference proteome</keyword>
<dbReference type="EMBL" id="JALJXV010000003">
    <property type="protein sequence ID" value="MCP1674503.1"/>
    <property type="molecule type" value="Genomic_DNA"/>
</dbReference>
<dbReference type="AlphaFoldDB" id="A0AAE3G4Z7"/>
<organism evidence="1 2">
    <name type="scientific">Natronocella acetinitrilica</name>
    <dbReference type="NCBI Taxonomy" id="414046"/>
    <lineage>
        <taxon>Bacteria</taxon>
        <taxon>Pseudomonadati</taxon>
        <taxon>Pseudomonadota</taxon>
        <taxon>Gammaproteobacteria</taxon>
        <taxon>Chromatiales</taxon>
        <taxon>Ectothiorhodospiraceae</taxon>
        <taxon>Natronocella</taxon>
    </lineage>
</organism>
<dbReference type="RefSeq" id="WP_253476544.1">
    <property type="nucleotide sequence ID" value="NZ_JALJXV010000003.1"/>
</dbReference>
<reference evidence="1" key="1">
    <citation type="submission" date="2022-03" db="EMBL/GenBank/DDBJ databases">
        <title>Genomic Encyclopedia of Type Strains, Phase III (KMG-III): the genomes of soil and plant-associated and newly described type strains.</title>
        <authorList>
            <person name="Whitman W."/>
        </authorList>
    </citation>
    <scope>NUCLEOTIDE SEQUENCE</scope>
    <source>
        <strain evidence="1">ANL 6-2</strain>
    </source>
</reference>
<evidence type="ECO:0000313" key="1">
    <source>
        <dbReference type="EMBL" id="MCP1674503.1"/>
    </source>
</evidence>
<protein>
    <submittedName>
        <fullName evidence="1">Uncharacterized protein</fullName>
    </submittedName>
</protein>
<accession>A0AAE3G4Z7</accession>
<proteinExistence type="predicted"/>
<sequence length="60" mass="6258">MTVIAVRPKWVEELDRELDALAAEIGLAAEEARIDELLAAGLAIGEASLSPVENQVAASA</sequence>
<comment type="caution">
    <text evidence="1">The sequence shown here is derived from an EMBL/GenBank/DDBJ whole genome shotgun (WGS) entry which is preliminary data.</text>
</comment>
<dbReference type="Proteomes" id="UP001205843">
    <property type="component" value="Unassembled WGS sequence"/>
</dbReference>
<evidence type="ECO:0000313" key="2">
    <source>
        <dbReference type="Proteomes" id="UP001205843"/>
    </source>
</evidence>
<gene>
    <name evidence="1" type="ORF">J2T57_001605</name>
</gene>
<name>A0AAE3G4Z7_9GAMM</name>